<evidence type="ECO:0000313" key="1">
    <source>
        <dbReference type="EMBL" id="KAI0057510.1"/>
    </source>
</evidence>
<comment type="caution">
    <text evidence="1">The sequence shown here is derived from an EMBL/GenBank/DDBJ whole genome shotgun (WGS) entry which is preliminary data.</text>
</comment>
<protein>
    <submittedName>
        <fullName evidence="1">WD40 repeat-like protein</fullName>
    </submittedName>
</protein>
<gene>
    <name evidence="1" type="ORF">BV25DRAFT_1812296</name>
</gene>
<reference evidence="1" key="2">
    <citation type="journal article" date="2022" name="New Phytol.">
        <title>Evolutionary transition to the ectomycorrhizal habit in the genomes of a hyperdiverse lineage of mushroom-forming fungi.</title>
        <authorList>
            <person name="Looney B."/>
            <person name="Miyauchi S."/>
            <person name="Morin E."/>
            <person name="Drula E."/>
            <person name="Courty P.E."/>
            <person name="Kohler A."/>
            <person name="Kuo A."/>
            <person name="LaButti K."/>
            <person name="Pangilinan J."/>
            <person name="Lipzen A."/>
            <person name="Riley R."/>
            <person name="Andreopoulos W."/>
            <person name="He G."/>
            <person name="Johnson J."/>
            <person name="Nolan M."/>
            <person name="Tritt A."/>
            <person name="Barry K.W."/>
            <person name="Grigoriev I.V."/>
            <person name="Nagy L.G."/>
            <person name="Hibbett D."/>
            <person name="Henrissat B."/>
            <person name="Matheny P.B."/>
            <person name="Labbe J."/>
            <person name="Martin F.M."/>
        </authorList>
    </citation>
    <scope>NUCLEOTIDE SEQUENCE</scope>
    <source>
        <strain evidence="1">HHB10654</strain>
    </source>
</reference>
<organism evidence="1 2">
    <name type="scientific">Artomyces pyxidatus</name>
    <dbReference type="NCBI Taxonomy" id="48021"/>
    <lineage>
        <taxon>Eukaryota</taxon>
        <taxon>Fungi</taxon>
        <taxon>Dikarya</taxon>
        <taxon>Basidiomycota</taxon>
        <taxon>Agaricomycotina</taxon>
        <taxon>Agaricomycetes</taxon>
        <taxon>Russulales</taxon>
        <taxon>Auriscalpiaceae</taxon>
        <taxon>Artomyces</taxon>
    </lineage>
</organism>
<dbReference type="EMBL" id="MU277246">
    <property type="protein sequence ID" value="KAI0057510.1"/>
    <property type="molecule type" value="Genomic_DNA"/>
</dbReference>
<sequence length="376" mass="41093">MAASPYSVLHTLKDVHTDSITCLSFSPGCELLASGSEDGTLAIWDVARGTLVRRATLSSSVTALIWHASYRRVLICGCLDGTARLFDRVKDDGQGAPTLLGLRDIIECFDMDDVGRVLAVSTGSEVRIAKEVNFAIYMSLPSPKELNIVTHADVRPRGVHFLKEGSRIIVSYLSHGVICWDVETSACLWRIKAETMFVTFSISIPNPIILTSDLTSGASALSPDRKSLVISNMQGILNLHRLAQPTPLQSYYVTPSRARNYPLDIAFIHNGSNLVCGSPRGDVFLWDTASGEHQQTLSHGDELIQTVTGSQTRLYGYIATGNSNKAEATAITIWRANISELQSIVCPFGIDLMSRRQDSGLFLGDYRHLNGLSHHS</sequence>
<accession>A0ACB8SNI2</accession>
<proteinExistence type="predicted"/>
<keyword evidence="2" id="KW-1185">Reference proteome</keyword>
<name>A0ACB8SNI2_9AGAM</name>
<dbReference type="Proteomes" id="UP000814140">
    <property type="component" value="Unassembled WGS sequence"/>
</dbReference>
<evidence type="ECO:0000313" key="2">
    <source>
        <dbReference type="Proteomes" id="UP000814140"/>
    </source>
</evidence>
<reference evidence="1" key="1">
    <citation type="submission" date="2021-03" db="EMBL/GenBank/DDBJ databases">
        <authorList>
            <consortium name="DOE Joint Genome Institute"/>
            <person name="Ahrendt S."/>
            <person name="Looney B.P."/>
            <person name="Miyauchi S."/>
            <person name="Morin E."/>
            <person name="Drula E."/>
            <person name="Courty P.E."/>
            <person name="Chicoki N."/>
            <person name="Fauchery L."/>
            <person name="Kohler A."/>
            <person name="Kuo A."/>
            <person name="Labutti K."/>
            <person name="Pangilinan J."/>
            <person name="Lipzen A."/>
            <person name="Riley R."/>
            <person name="Andreopoulos W."/>
            <person name="He G."/>
            <person name="Johnson J."/>
            <person name="Barry K.W."/>
            <person name="Grigoriev I.V."/>
            <person name="Nagy L."/>
            <person name="Hibbett D."/>
            <person name="Henrissat B."/>
            <person name="Matheny P.B."/>
            <person name="Labbe J."/>
            <person name="Martin F."/>
        </authorList>
    </citation>
    <scope>NUCLEOTIDE SEQUENCE</scope>
    <source>
        <strain evidence="1">HHB10654</strain>
    </source>
</reference>